<dbReference type="FunFam" id="3.30.70.330:FF:000101">
    <property type="entry name" value="Protein MEI2-like 1"/>
    <property type="match status" value="1"/>
</dbReference>
<dbReference type="Gramene" id="PNT60937">
    <property type="protein sequence ID" value="PNT60937"/>
    <property type="gene ID" value="BRADI_5g08372v3"/>
</dbReference>
<evidence type="ECO:0000313" key="6">
    <source>
        <dbReference type="EMBL" id="PNT60937.1"/>
    </source>
</evidence>
<keyword evidence="1" id="KW-0677">Repeat</keyword>
<dbReference type="GO" id="GO:0045836">
    <property type="term" value="P:positive regulation of meiotic nuclear division"/>
    <property type="evidence" value="ECO:0000318"/>
    <property type="project" value="GO_Central"/>
</dbReference>
<reference evidence="6 7" key="1">
    <citation type="journal article" date="2010" name="Nature">
        <title>Genome sequencing and analysis of the model grass Brachypodium distachyon.</title>
        <authorList>
            <consortium name="International Brachypodium Initiative"/>
        </authorList>
    </citation>
    <scope>NUCLEOTIDE SEQUENCE [LARGE SCALE GENOMIC DNA]</scope>
    <source>
        <strain evidence="6">Bd21</strain>
        <strain evidence="7">cv. Bd21</strain>
    </source>
</reference>
<dbReference type="GO" id="GO:0003723">
    <property type="term" value="F:RNA binding"/>
    <property type="evidence" value="ECO:0000318"/>
    <property type="project" value="GO_Central"/>
</dbReference>
<feature type="domain" description="RRM" evidence="5">
    <location>
        <begin position="331"/>
        <end position="399"/>
    </location>
</feature>
<keyword evidence="8" id="KW-1185">Reference proteome</keyword>
<accession>A0A2K2CFY8</accession>
<dbReference type="PROSITE" id="PS50102">
    <property type="entry name" value="RRM"/>
    <property type="match status" value="2"/>
</dbReference>
<protein>
    <recommendedName>
        <fullName evidence="5">RRM domain-containing protein</fullName>
    </recommendedName>
</protein>
<evidence type="ECO:0000256" key="4">
    <source>
        <dbReference type="SAM" id="MobiDB-lite"/>
    </source>
</evidence>
<dbReference type="AlphaFoldDB" id="A0A2K2CFY8"/>
<name>A0A2K2CFY8_BRADI</name>
<proteinExistence type="predicted"/>
<dbReference type="EMBL" id="CM000884">
    <property type="protein sequence ID" value="PNT60937.1"/>
    <property type="molecule type" value="Genomic_DNA"/>
</dbReference>
<dbReference type="GeneID" id="106865387"/>
<dbReference type="ExpressionAtlas" id="A0A2K2CFY8">
    <property type="expression patterns" value="baseline"/>
</dbReference>
<dbReference type="InterPro" id="IPR034454">
    <property type="entry name" value="MEI2-like_RRM3"/>
</dbReference>
<evidence type="ECO:0000256" key="1">
    <source>
        <dbReference type="ARBA" id="ARBA00022737"/>
    </source>
</evidence>
<dbReference type="InterPro" id="IPR000504">
    <property type="entry name" value="RRM_dom"/>
</dbReference>
<dbReference type="Proteomes" id="UP000008810">
    <property type="component" value="Chromosome 5"/>
</dbReference>
<dbReference type="InterPro" id="IPR035979">
    <property type="entry name" value="RBD_domain_sf"/>
</dbReference>
<dbReference type="SMART" id="SM00360">
    <property type="entry name" value="RRM"/>
    <property type="match status" value="3"/>
</dbReference>
<evidence type="ECO:0000256" key="2">
    <source>
        <dbReference type="ARBA" id="ARBA00022884"/>
    </source>
</evidence>
<feature type="domain" description="RRM" evidence="5">
    <location>
        <begin position="246"/>
        <end position="319"/>
    </location>
</feature>
<feature type="region of interest" description="Disordered" evidence="4">
    <location>
        <begin position="1"/>
        <end position="33"/>
    </location>
</feature>
<organism evidence="6">
    <name type="scientific">Brachypodium distachyon</name>
    <name type="common">Purple false brome</name>
    <name type="synonym">Trachynia distachya</name>
    <dbReference type="NCBI Taxonomy" id="15368"/>
    <lineage>
        <taxon>Eukaryota</taxon>
        <taxon>Viridiplantae</taxon>
        <taxon>Streptophyta</taxon>
        <taxon>Embryophyta</taxon>
        <taxon>Tracheophyta</taxon>
        <taxon>Spermatophyta</taxon>
        <taxon>Magnoliopsida</taxon>
        <taxon>Liliopsida</taxon>
        <taxon>Poales</taxon>
        <taxon>Poaceae</taxon>
        <taxon>BOP clade</taxon>
        <taxon>Pooideae</taxon>
        <taxon>Stipodae</taxon>
        <taxon>Brachypodieae</taxon>
        <taxon>Brachypodium</taxon>
    </lineage>
</organism>
<dbReference type="Gene3D" id="3.30.70.330">
    <property type="match status" value="2"/>
</dbReference>
<evidence type="ECO:0000259" key="5">
    <source>
        <dbReference type="PROSITE" id="PS50102"/>
    </source>
</evidence>
<feature type="region of interest" description="Disordered" evidence="4">
    <location>
        <begin position="944"/>
        <end position="971"/>
    </location>
</feature>
<dbReference type="InterPro" id="IPR012677">
    <property type="entry name" value="Nucleotide-bd_a/b_plait_sf"/>
</dbReference>
<reference evidence="7" key="3">
    <citation type="submission" date="2018-08" db="UniProtKB">
        <authorList>
            <consortium name="EnsemblPlants"/>
        </authorList>
    </citation>
    <scope>IDENTIFICATION</scope>
    <source>
        <strain evidence="7">cv. Bd21</strain>
    </source>
</reference>
<dbReference type="InterPro" id="IPR007201">
    <property type="entry name" value="Mei2-like_Rrm_C"/>
</dbReference>
<reference evidence="6" key="2">
    <citation type="submission" date="2017-06" db="EMBL/GenBank/DDBJ databases">
        <title>WGS assembly of Brachypodium distachyon.</title>
        <authorList>
            <consortium name="The International Brachypodium Initiative"/>
            <person name="Lucas S."/>
            <person name="Harmon-Smith M."/>
            <person name="Lail K."/>
            <person name="Tice H."/>
            <person name="Grimwood J."/>
            <person name="Bruce D."/>
            <person name="Barry K."/>
            <person name="Shu S."/>
            <person name="Lindquist E."/>
            <person name="Wang M."/>
            <person name="Pitluck S."/>
            <person name="Vogel J.P."/>
            <person name="Garvin D.F."/>
            <person name="Mockler T.C."/>
            <person name="Schmutz J."/>
            <person name="Rokhsar D."/>
            <person name="Bevan M.W."/>
        </authorList>
    </citation>
    <scope>NUCLEOTIDE SEQUENCE</scope>
    <source>
        <strain evidence="6">Bd21</strain>
    </source>
</reference>
<feature type="compositionally biased region" description="Basic and acidic residues" evidence="4">
    <location>
        <begin position="760"/>
        <end position="770"/>
    </location>
</feature>
<dbReference type="CDD" id="cd12531">
    <property type="entry name" value="RRM3_MEI2_like"/>
    <property type="match status" value="1"/>
</dbReference>
<feature type="compositionally biased region" description="Polar residues" evidence="4">
    <location>
        <begin position="944"/>
        <end position="959"/>
    </location>
</feature>
<dbReference type="Pfam" id="PF04059">
    <property type="entry name" value="RRM_2"/>
    <property type="match status" value="1"/>
</dbReference>
<dbReference type="InterPro" id="IPR034453">
    <property type="entry name" value="MEI2-like_RRM1"/>
</dbReference>
<dbReference type="CDD" id="cd12524">
    <property type="entry name" value="RRM1_MEI2_like"/>
    <property type="match status" value="1"/>
</dbReference>
<feature type="region of interest" description="Disordered" evidence="4">
    <location>
        <begin position="718"/>
        <end position="778"/>
    </location>
</feature>
<feature type="region of interest" description="Disordered" evidence="4">
    <location>
        <begin position="908"/>
        <end position="927"/>
    </location>
</feature>
<evidence type="ECO:0000313" key="7">
    <source>
        <dbReference type="EnsemblPlants" id="PNT60937"/>
    </source>
</evidence>
<dbReference type="OrthoDB" id="417481at2759"/>
<dbReference type="Pfam" id="PF00076">
    <property type="entry name" value="RRM_1"/>
    <property type="match status" value="2"/>
</dbReference>
<dbReference type="PANTHER" id="PTHR23189">
    <property type="entry name" value="RNA RECOGNITION MOTIF-CONTAINING"/>
    <property type="match status" value="1"/>
</dbReference>
<dbReference type="EnsemblPlants" id="PNT60937">
    <property type="protein sequence ID" value="PNT60937"/>
    <property type="gene ID" value="BRADI_5g08372v3"/>
</dbReference>
<evidence type="ECO:0000256" key="3">
    <source>
        <dbReference type="PROSITE-ProRule" id="PRU00176"/>
    </source>
</evidence>
<sequence>MEQRHHMPTFHLPAESESSLPHERPVGPLRQESFPGHVEVVNQLELMEPYKLMDQKTSFGEHKLLGQQRHANLPPTAWRADQDPAEQHDSFSKPLALFPHVRKGHLSAIHYENGLFSSSLPDIFDKKLRLTSQNGLVGQPVEKELNNVDDEPFELTQEIEAQVIGNLLPNDDDLLSGVLDNVGYPACANNRDDMDDDIFYTGGGMELETDDNNNKLLKLNSIASNGQTGLNGILSGENPYGEHPSRTLFIRNIDGIVEDSELELLFQKYGEIQTLYTACKHHGFVMVSYYDIRSAETAMKALQSKPFRNWKLDIHYSVPKENTLEKDNNQGTLAVFNLDPSVTNDDLRHIFGGYGKIKEIHETSQQGHHKYIEFYDVRAAEAALYVLNRSDIAGKTIKLVPCCVGDTKRFLHNSLMQHRPPGLEPEDFGVCKPGNATSPLTNYYGSVNMASTGPEHGISRVVRTRVQPPINQFRERNFLDIPSITPQSQSMSSPVRIATAGTHKNHSALGEHGHSLGRMNGHLNYGYQGMGAFHPHSLPEFDNSQSNCIPYNLSTIPPIGVKSNSRTADGIDSRHLYKVCSANLSGHSSGHSEALGVSRTGSCPLHGHQVAWNNSNNSHHHTSSPMLWPNSGPFINNIPSCPPTQVHGISRASRMLENALPMNHHVGSAPAVNPSIWDRRHGYAGERMEVPSFHPGSAGSRGFPGSPHLHQLELSSMFPQSRGNPAMSPAHIGARSPQQRGHMFHGRSHIGPLPSSFDSPVERTRSRRNESCANQSDSKRQYELDIERIACGEDSRTTLMIKNIPNKYTSKMLLTAIDENHRGTYDFIYLPIDFKNKCNVGYAFINMITPEHIVPFYKIFHGKRWEKFNSEKVASLAYARIQGKSALIAHFQNSSLMNEDKRCRPILFHSHGPNAGDQEPFPLGTHIRSRPGRSRILSCEDSLSTSANSWTPSNGSRHTSGYPKEADPTTA</sequence>
<dbReference type="SUPFAM" id="SSF54928">
    <property type="entry name" value="RNA-binding domain, RBD"/>
    <property type="match status" value="2"/>
</dbReference>
<keyword evidence="2 3" id="KW-0694">RNA-binding</keyword>
<gene>
    <name evidence="7" type="primary">LOC106865387</name>
    <name evidence="6" type="ORF">BRADI_5g08372v3</name>
</gene>
<evidence type="ECO:0000313" key="8">
    <source>
        <dbReference type="Proteomes" id="UP000008810"/>
    </source>
</evidence>
<dbReference type="RefSeq" id="XP_014751440.1">
    <property type="nucleotide sequence ID" value="XM_014895954.2"/>
</dbReference>